<dbReference type="InterPro" id="IPR018849">
    <property type="entry name" value="Urb2/Npa2_C"/>
</dbReference>
<evidence type="ECO:0000313" key="4">
    <source>
        <dbReference type="Proteomes" id="UP000027195"/>
    </source>
</evidence>
<sequence length="1484" mass="162454">MKDSGSLATSVLALSSSQSFIRALKAPADPPQPDGPSKIELARLAWELETLCVPSKAEVISEWILGKLLKEKGAERDANPILDVRYWSLLSEIIAVPKSRPLPSSFNGSATLRNKNIWLPPLLNRIPIVPILTTLVRNLPTEDVDFIQSVYQTLQVLLPLALPKANADAVVECFWEALAWLGRVNTAHIDEASTGIAVLVSDAFRKSFAQNSNKKKIYSSFVQSHLRSWSTALKVLSSASPALYQSFYWTGSEILFTLDILRLHLSSQKSQPKPEDQLFVQLSALKDPSILPSLLTSFTASLRKYKTNIFPAGDSSKSKLKLEAMEFFGRCGELLNGVGEQREAWEERLRLVEVVEKEGVFDETDVVSREKVEVYVPMTMAALGRQGDVVSAIKILVILARLDFSLISPFLSQLLSLLLVSPRSAQEPARELLLSLLAFHSKTRTLSTFISYLLSSLTFTLPAREAYPIVAAGPLCDHAFLTELNKAISTFLTPGQTLDTTKEISRILGEAWKECLEERVLLSPANSMPKKKKRRISEGGAAATTPPVDEKHAVRFALLCRLVLPILSSLPTRSLTSSGMSELQSEIRGLREDVILPAVRSVFLGPGGASTSTSTSTVTWGRQIADAAVLRLMYGLQHVRNGIWQAREADADTSIDLDDADADLVERMMQLLKAGDTLPELAVEICRTILQHCARTPFPLLTTPSVAIDHLLNYVESSLIADDGTSWQGRSSTLDSSRAGRVSASIALWDVIMDRWIQVLDEVATPAQRTRIAELLVRSHAESPLSQEDGLSAQVVFARSLQSGSFWELTNMRASLLAVLDKSTALFHAQSIPALLKQLRSSKDRHDATDSQLVASVAAFQLLLTFPIEYLGRQARAEFVKRALAADVILCSKSKGKKSAELTVAAGNVEWRTILRVFVERAVRDGGSVDILASDSEYIAYLGSSWFSPAQPSHAYTSVTLRLLEHAYLAAVRSSAKDEQGIVLQIIQRYMADKPFSSTASPVQRTIEQQSVLRLINVFLTHIRSLSDVSASVVNSLRALEGDIWAVVEPSLTTFTLGATTTTYDLVYFGHLIEASQVSLALSRWLGSTDDTQAQLGPALTSRIITFLRSGTSPLTGSEECINTCLALLTLLLEELKRSQSTHRSTQLEVILASYVVFASAFPDSAALGLTIGRGCKTLSVEDYEEISSLIQQAISSDCHTPEEDSALVRLADLALRNAPEGTSKISQELTSSCLRAFANADGISSNVKLANVVMDFILGQCTERAQSLRSLDLGSLWAILAQCLLGSTAHTSQSSPSLFFSTVSIITALVRLRRDLVIDTLPHLSAILIRLMSALRAVRPQLGAKQRRTVTDTLPYWINPDYPLGSDEAKAFARLLTSLTTKTVSRNVTSATDGPTQAQSLSQPFSKHAPYVFAAYVHAMTDPLCVLSPVVRRELEPGLFALCGMMGEYGRDSIMAAMLDAAGKIVMKVFWKEYEKQKYVGRG</sequence>
<evidence type="ECO:0000256" key="1">
    <source>
        <dbReference type="SAM" id="MobiDB-lite"/>
    </source>
</evidence>
<gene>
    <name evidence="3" type="ORF">BOTBODRAFT_33335</name>
</gene>
<accession>A0A067MCX7</accession>
<organism evidence="3 4">
    <name type="scientific">Botryobasidium botryosum (strain FD-172 SS1)</name>
    <dbReference type="NCBI Taxonomy" id="930990"/>
    <lineage>
        <taxon>Eukaryota</taxon>
        <taxon>Fungi</taxon>
        <taxon>Dikarya</taxon>
        <taxon>Basidiomycota</taxon>
        <taxon>Agaricomycotina</taxon>
        <taxon>Agaricomycetes</taxon>
        <taxon>Cantharellales</taxon>
        <taxon>Botryobasidiaceae</taxon>
        <taxon>Botryobasidium</taxon>
    </lineage>
</organism>
<protein>
    <recommendedName>
        <fullName evidence="2">Nucleolar 27S pre-rRNA processing Urb2/Npa2 C-terminal domain-containing protein</fullName>
    </recommendedName>
</protein>
<keyword evidence="4" id="KW-1185">Reference proteome</keyword>
<dbReference type="EMBL" id="KL198042">
    <property type="protein sequence ID" value="KDQ13623.1"/>
    <property type="molecule type" value="Genomic_DNA"/>
</dbReference>
<reference evidence="4" key="1">
    <citation type="journal article" date="2014" name="Proc. Natl. Acad. Sci. U.S.A.">
        <title>Extensive sampling of basidiomycete genomes demonstrates inadequacy of the white-rot/brown-rot paradigm for wood decay fungi.</title>
        <authorList>
            <person name="Riley R."/>
            <person name="Salamov A.A."/>
            <person name="Brown D.W."/>
            <person name="Nagy L.G."/>
            <person name="Floudas D."/>
            <person name="Held B.W."/>
            <person name="Levasseur A."/>
            <person name="Lombard V."/>
            <person name="Morin E."/>
            <person name="Otillar R."/>
            <person name="Lindquist E.A."/>
            <person name="Sun H."/>
            <person name="LaButti K.M."/>
            <person name="Schmutz J."/>
            <person name="Jabbour D."/>
            <person name="Luo H."/>
            <person name="Baker S.E."/>
            <person name="Pisabarro A.G."/>
            <person name="Walton J.D."/>
            <person name="Blanchette R.A."/>
            <person name="Henrissat B."/>
            <person name="Martin F."/>
            <person name="Cullen D."/>
            <person name="Hibbett D.S."/>
            <person name="Grigoriev I.V."/>
        </authorList>
    </citation>
    <scope>NUCLEOTIDE SEQUENCE [LARGE SCALE GENOMIC DNA]</scope>
    <source>
        <strain evidence="4">FD-172 SS1</strain>
    </source>
</reference>
<proteinExistence type="predicted"/>
<name>A0A067MCX7_BOTB1</name>
<dbReference type="Proteomes" id="UP000027195">
    <property type="component" value="Unassembled WGS sequence"/>
</dbReference>
<dbReference type="OrthoDB" id="160374at2759"/>
<feature type="domain" description="Nucleolar 27S pre-rRNA processing Urb2/Npa2 C-terminal" evidence="2">
    <location>
        <begin position="1255"/>
        <end position="1482"/>
    </location>
</feature>
<dbReference type="HOGENOM" id="CLU_002353_0_0_1"/>
<dbReference type="Pfam" id="PF10441">
    <property type="entry name" value="Urb2"/>
    <property type="match status" value="1"/>
</dbReference>
<feature type="region of interest" description="Disordered" evidence="1">
    <location>
        <begin position="527"/>
        <end position="546"/>
    </location>
</feature>
<evidence type="ECO:0000313" key="3">
    <source>
        <dbReference type="EMBL" id="KDQ13623.1"/>
    </source>
</evidence>
<dbReference type="STRING" id="930990.A0A067MCX7"/>
<evidence type="ECO:0000259" key="2">
    <source>
        <dbReference type="Pfam" id="PF10441"/>
    </source>
</evidence>
<dbReference type="InParanoid" id="A0A067MCX7"/>